<keyword evidence="4" id="KW-1185">Reference proteome</keyword>
<dbReference type="PRINTS" id="PR00080">
    <property type="entry name" value="SDRFAMILY"/>
</dbReference>
<protein>
    <submittedName>
        <fullName evidence="3">3-oxoacyl-ACP reductase</fullName>
    </submittedName>
</protein>
<dbReference type="PANTHER" id="PTHR43639:SF1">
    <property type="entry name" value="SHORT-CHAIN DEHYDROGENASE_REDUCTASE FAMILY PROTEIN"/>
    <property type="match status" value="1"/>
</dbReference>
<evidence type="ECO:0000313" key="4">
    <source>
        <dbReference type="Proteomes" id="UP000235916"/>
    </source>
</evidence>
<dbReference type="PRINTS" id="PR00081">
    <property type="entry name" value="GDHRDH"/>
</dbReference>
<dbReference type="Proteomes" id="UP000235916">
    <property type="component" value="Unassembled WGS sequence"/>
</dbReference>
<dbReference type="Gene3D" id="3.40.50.720">
    <property type="entry name" value="NAD(P)-binding Rossmann-like Domain"/>
    <property type="match status" value="1"/>
</dbReference>
<evidence type="ECO:0000313" key="3">
    <source>
        <dbReference type="EMBL" id="PND40496.1"/>
    </source>
</evidence>
<keyword evidence="2" id="KW-0560">Oxidoreductase</keyword>
<reference evidence="3 4" key="1">
    <citation type="submission" date="2018-01" db="EMBL/GenBank/DDBJ databases">
        <title>Draft genome sequence of Paucibacter aquatile CR182 isolated from freshwater of the Nakdong River.</title>
        <authorList>
            <person name="Choi A."/>
            <person name="Chung E.J."/>
        </authorList>
    </citation>
    <scope>NUCLEOTIDE SEQUENCE [LARGE SCALE GENOMIC DNA]</scope>
    <source>
        <strain evidence="3 4">CR182</strain>
    </source>
</reference>
<dbReference type="InterPro" id="IPR036291">
    <property type="entry name" value="NAD(P)-bd_dom_sf"/>
</dbReference>
<proteinExistence type="inferred from homology"/>
<dbReference type="GO" id="GO:0016491">
    <property type="term" value="F:oxidoreductase activity"/>
    <property type="evidence" value="ECO:0007669"/>
    <property type="project" value="UniProtKB-KW"/>
</dbReference>
<dbReference type="SUPFAM" id="SSF51735">
    <property type="entry name" value="NAD(P)-binding Rossmann-fold domains"/>
    <property type="match status" value="1"/>
</dbReference>
<dbReference type="InterPro" id="IPR020904">
    <property type="entry name" value="Sc_DH/Rdtase_CS"/>
</dbReference>
<dbReference type="OrthoDB" id="9789398at2"/>
<dbReference type="AlphaFoldDB" id="A0A2N8L488"/>
<organism evidence="3 4">
    <name type="scientific">Kinneretia aquatilis</name>
    <dbReference type="NCBI Taxonomy" id="2070761"/>
    <lineage>
        <taxon>Bacteria</taxon>
        <taxon>Pseudomonadati</taxon>
        <taxon>Pseudomonadota</taxon>
        <taxon>Betaproteobacteria</taxon>
        <taxon>Burkholderiales</taxon>
        <taxon>Sphaerotilaceae</taxon>
        <taxon>Roseateles</taxon>
    </lineage>
</organism>
<dbReference type="CDD" id="cd05233">
    <property type="entry name" value="SDR_c"/>
    <property type="match status" value="1"/>
</dbReference>
<dbReference type="InterPro" id="IPR002347">
    <property type="entry name" value="SDR_fam"/>
</dbReference>
<comment type="caution">
    <text evidence="3">The sequence shown here is derived from an EMBL/GenBank/DDBJ whole genome shotgun (WGS) entry which is preliminary data.</text>
</comment>
<gene>
    <name evidence="3" type="ORF">C1O66_03135</name>
</gene>
<name>A0A2N8L488_9BURK</name>
<comment type="similarity">
    <text evidence="1">Belongs to the short-chain dehydrogenases/reductases (SDR) family.</text>
</comment>
<dbReference type="FunFam" id="3.40.50.720:FF:000084">
    <property type="entry name" value="Short-chain dehydrogenase reductase"/>
    <property type="match status" value="1"/>
</dbReference>
<dbReference type="Pfam" id="PF13561">
    <property type="entry name" value="adh_short_C2"/>
    <property type="match status" value="1"/>
</dbReference>
<evidence type="ECO:0000256" key="1">
    <source>
        <dbReference type="ARBA" id="ARBA00006484"/>
    </source>
</evidence>
<dbReference type="EMBL" id="POSP01000001">
    <property type="protein sequence ID" value="PND40496.1"/>
    <property type="molecule type" value="Genomic_DNA"/>
</dbReference>
<accession>A0A2N8L488</accession>
<sequence length="261" mass="27707">MESPSSAAIPLASYPSLRGRGVLITGGSSGIGGDMVRAFARQGARVAFTGRNAASAQQVLDDCSGATYKPLFLRCDMSDVAQLRDAVAEADAWTLGLSALLNNVADDDRHAFLEVTPDYFDSRVAINLRAHFFAAQAALPSLQRQGGGSIINLGSTSWKNKVAGYAAYATCKSAMTGLTRSLAREFGPAGVRVNTLTPGWVMTDKQLSTWVDAEGERAMDEHHCLPGRISGSDVAQLALFLAADDSRMITAQEFVIDAGWT</sequence>
<dbReference type="PROSITE" id="PS00061">
    <property type="entry name" value="ADH_SHORT"/>
    <property type="match status" value="1"/>
</dbReference>
<evidence type="ECO:0000256" key="2">
    <source>
        <dbReference type="ARBA" id="ARBA00023002"/>
    </source>
</evidence>
<dbReference type="PANTHER" id="PTHR43639">
    <property type="entry name" value="OXIDOREDUCTASE, SHORT-CHAIN DEHYDROGENASE/REDUCTASE FAMILY (AFU_ORTHOLOGUE AFUA_5G02870)"/>
    <property type="match status" value="1"/>
</dbReference>